<dbReference type="RefSeq" id="WP_377196378.1">
    <property type="nucleotide sequence ID" value="NZ_JBHUHF010000001.1"/>
</dbReference>
<dbReference type="Pfam" id="PF13577">
    <property type="entry name" value="SnoaL_4"/>
    <property type="match status" value="1"/>
</dbReference>
<protein>
    <submittedName>
        <fullName evidence="2">Nuclear transport factor 2 family protein</fullName>
    </submittedName>
</protein>
<dbReference type="Proteomes" id="UP001597338">
    <property type="component" value="Unassembled WGS sequence"/>
</dbReference>
<organism evidence="2 3">
    <name type="scientific">Promicromonospora aerolata</name>
    <dbReference type="NCBI Taxonomy" id="195749"/>
    <lineage>
        <taxon>Bacteria</taxon>
        <taxon>Bacillati</taxon>
        <taxon>Actinomycetota</taxon>
        <taxon>Actinomycetes</taxon>
        <taxon>Micrococcales</taxon>
        <taxon>Promicromonosporaceae</taxon>
        <taxon>Promicromonospora</taxon>
    </lineage>
</organism>
<comment type="caution">
    <text evidence="2">The sequence shown here is derived from an EMBL/GenBank/DDBJ whole genome shotgun (WGS) entry which is preliminary data.</text>
</comment>
<name>A0ABW4V4T5_9MICO</name>
<keyword evidence="3" id="KW-1185">Reference proteome</keyword>
<reference evidence="3" key="1">
    <citation type="journal article" date="2019" name="Int. J. Syst. Evol. Microbiol.">
        <title>The Global Catalogue of Microorganisms (GCM) 10K type strain sequencing project: providing services to taxonomists for standard genome sequencing and annotation.</title>
        <authorList>
            <consortium name="The Broad Institute Genomics Platform"/>
            <consortium name="The Broad Institute Genome Sequencing Center for Infectious Disease"/>
            <person name="Wu L."/>
            <person name="Ma J."/>
        </authorList>
    </citation>
    <scope>NUCLEOTIDE SEQUENCE [LARGE SCALE GENOMIC DNA]</scope>
    <source>
        <strain evidence="3">CCM 7043</strain>
    </source>
</reference>
<dbReference type="EMBL" id="JBHUHF010000001">
    <property type="protein sequence ID" value="MFD2024437.1"/>
    <property type="molecule type" value="Genomic_DNA"/>
</dbReference>
<dbReference type="Gene3D" id="3.10.450.50">
    <property type="match status" value="1"/>
</dbReference>
<sequence>MTLESDRAEIIELFGRYADIADTKNFDELPRLVHTDPFTADFQSVADVPPTETPLDDYAQLLRGSFNPFVATHHAITGHVVDVDGDSARAHAHVRAEHWVPDRVAGGGPNRWLVVGFYDNDVVRTENGWRFSRVKLTASYQENTHLLAQAS</sequence>
<dbReference type="InterPro" id="IPR037401">
    <property type="entry name" value="SnoaL-like"/>
</dbReference>
<gene>
    <name evidence="2" type="ORF">ACFSL2_02835</name>
</gene>
<feature type="domain" description="SnoaL-like" evidence="1">
    <location>
        <begin position="5"/>
        <end position="134"/>
    </location>
</feature>
<proteinExistence type="predicted"/>
<evidence type="ECO:0000259" key="1">
    <source>
        <dbReference type="Pfam" id="PF13577"/>
    </source>
</evidence>
<accession>A0ABW4V4T5</accession>
<evidence type="ECO:0000313" key="2">
    <source>
        <dbReference type="EMBL" id="MFD2024437.1"/>
    </source>
</evidence>
<dbReference type="SUPFAM" id="SSF54427">
    <property type="entry name" value="NTF2-like"/>
    <property type="match status" value="1"/>
</dbReference>
<dbReference type="InterPro" id="IPR032710">
    <property type="entry name" value="NTF2-like_dom_sf"/>
</dbReference>
<evidence type="ECO:0000313" key="3">
    <source>
        <dbReference type="Proteomes" id="UP001597338"/>
    </source>
</evidence>